<name>A0A0E9PK03_ANGAN</name>
<reference evidence="1" key="1">
    <citation type="submission" date="2014-11" db="EMBL/GenBank/DDBJ databases">
        <authorList>
            <person name="Amaro Gonzalez C."/>
        </authorList>
    </citation>
    <scope>NUCLEOTIDE SEQUENCE</scope>
</reference>
<dbReference type="EMBL" id="GBXM01104177">
    <property type="protein sequence ID" value="JAH04400.1"/>
    <property type="molecule type" value="Transcribed_RNA"/>
</dbReference>
<proteinExistence type="predicted"/>
<reference evidence="1" key="2">
    <citation type="journal article" date="2015" name="Fish Shellfish Immunol.">
        <title>Early steps in the European eel (Anguilla anguilla)-Vibrio vulnificus interaction in the gills: Role of the RtxA13 toxin.</title>
        <authorList>
            <person name="Callol A."/>
            <person name="Pajuelo D."/>
            <person name="Ebbesson L."/>
            <person name="Teles M."/>
            <person name="MacKenzie S."/>
            <person name="Amaro C."/>
        </authorList>
    </citation>
    <scope>NUCLEOTIDE SEQUENCE</scope>
</reference>
<protein>
    <submittedName>
        <fullName evidence="1">Uncharacterized protein</fullName>
    </submittedName>
</protein>
<dbReference type="AlphaFoldDB" id="A0A0E9PK03"/>
<evidence type="ECO:0000313" key="1">
    <source>
        <dbReference type="EMBL" id="JAH04400.1"/>
    </source>
</evidence>
<sequence>MVTKVPCILPRLGVACIPIYITGTQANVG</sequence>
<organism evidence="1">
    <name type="scientific">Anguilla anguilla</name>
    <name type="common">European freshwater eel</name>
    <name type="synonym">Muraena anguilla</name>
    <dbReference type="NCBI Taxonomy" id="7936"/>
    <lineage>
        <taxon>Eukaryota</taxon>
        <taxon>Metazoa</taxon>
        <taxon>Chordata</taxon>
        <taxon>Craniata</taxon>
        <taxon>Vertebrata</taxon>
        <taxon>Euteleostomi</taxon>
        <taxon>Actinopterygii</taxon>
        <taxon>Neopterygii</taxon>
        <taxon>Teleostei</taxon>
        <taxon>Anguilliformes</taxon>
        <taxon>Anguillidae</taxon>
        <taxon>Anguilla</taxon>
    </lineage>
</organism>
<accession>A0A0E9PK03</accession>